<gene>
    <name evidence="9" type="primary">trxC</name>
    <name evidence="9" type="ORF">INR99_10375</name>
</gene>
<comment type="caution">
    <text evidence="9">The sequence shown here is derived from an EMBL/GenBank/DDBJ whole genome shotgun (WGS) entry which is preliminary data.</text>
</comment>
<evidence type="ECO:0000256" key="2">
    <source>
        <dbReference type="ARBA" id="ARBA00022448"/>
    </source>
</evidence>
<proteinExistence type="inferred from homology"/>
<dbReference type="PRINTS" id="PR00421">
    <property type="entry name" value="THIOREDOXIN"/>
</dbReference>
<dbReference type="Pfam" id="PF00085">
    <property type="entry name" value="Thioredoxin"/>
    <property type="match status" value="1"/>
</dbReference>
<evidence type="ECO:0000256" key="6">
    <source>
        <dbReference type="ARBA" id="ARBA00023284"/>
    </source>
</evidence>
<comment type="similarity">
    <text evidence="1">Belongs to the thioredoxin family.</text>
</comment>
<evidence type="ECO:0000256" key="7">
    <source>
        <dbReference type="NCBIfam" id="TIGR01068"/>
    </source>
</evidence>
<keyword evidence="6" id="KW-0676">Redox-active center</keyword>
<dbReference type="InterPro" id="IPR017937">
    <property type="entry name" value="Thioredoxin_CS"/>
</dbReference>
<keyword evidence="5" id="KW-1015">Disulfide bond</keyword>
<dbReference type="Proteomes" id="UP000604481">
    <property type="component" value="Unassembled WGS sequence"/>
</dbReference>
<dbReference type="InterPro" id="IPR049299">
    <property type="entry name" value="Thio2_N"/>
</dbReference>
<keyword evidence="10" id="KW-1185">Reference proteome</keyword>
<keyword evidence="4" id="KW-0249">Electron transport</keyword>
<dbReference type="NCBIfam" id="NF008229">
    <property type="entry name" value="PRK10996.1"/>
    <property type="match status" value="1"/>
</dbReference>
<dbReference type="InterPro" id="IPR005746">
    <property type="entry name" value="Thioredoxin"/>
</dbReference>
<dbReference type="SUPFAM" id="SSF52833">
    <property type="entry name" value="Thioredoxin-like"/>
    <property type="match status" value="1"/>
</dbReference>
<dbReference type="InterPro" id="IPR036249">
    <property type="entry name" value="Thioredoxin-like_sf"/>
</dbReference>
<dbReference type="GO" id="GO:0046872">
    <property type="term" value="F:metal ion binding"/>
    <property type="evidence" value="ECO:0007669"/>
    <property type="project" value="UniProtKB-KW"/>
</dbReference>
<dbReference type="PROSITE" id="PS00194">
    <property type="entry name" value="THIOREDOXIN_1"/>
    <property type="match status" value="1"/>
</dbReference>
<dbReference type="PANTHER" id="PTHR45663">
    <property type="entry name" value="GEO12009P1"/>
    <property type="match status" value="1"/>
</dbReference>
<evidence type="ECO:0000259" key="8">
    <source>
        <dbReference type="PROSITE" id="PS51352"/>
    </source>
</evidence>
<dbReference type="NCBIfam" id="TIGR01068">
    <property type="entry name" value="thioredoxin"/>
    <property type="match status" value="1"/>
</dbReference>
<evidence type="ECO:0000256" key="1">
    <source>
        <dbReference type="ARBA" id="ARBA00008987"/>
    </source>
</evidence>
<dbReference type="Pfam" id="PF21352">
    <property type="entry name" value="Zn_ribbon_Thio2"/>
    <property type="match status" value="1"/>
</dbReference>
<dbReference type="GO" id="GO:0005829">
    <property type="term" value="C:cytosol"/>
    <property type="evidence" value="ECO:0007669"/>
    <property type="project" value="TreeGrafter"/>
</dbReference>
<protein>
    <recommendedName>
        <fullName evidence="7">Thioredoxin</fullName>
    </recommendedName>
</protein>
<reference evidence="9 10" key="1">
    <citation type="submission" date="2020-10" db="EMBL/GenBank/DDBJ databases">
        <title>The genome sequence of Chitinilyticum litopenaei 4Y14.</title>
        <authorList>
            <person name="Liu Y."/>
        </authorList>
    </citation>
    <scope>NUCLEOTIDE SEQUENCE [LARGE SCALE GENOMIC DNA]</scope>
    <source>
        <strain evidence="9 10">4Y14</strain>
    </source>
</reference>
<dbReference type="CDD" id="cd02947">
    <property type="entry name" value="TRX_family"/>
    <property type="match status" value="1"/>
</dbReference>
<dbReference type="EMBL" id="JADFUA010000005">
    <property type="protein sequence ID" value="MBE9609760.1"/>
    <property type="molecule type" value="Genomic_DNA"/>
</dbReference>
<sequence length="143" mass="15407">MSVILSCPHCHTGNRLDPARLADNPNCGACKQPLLSGAPLEATAANLIELLQHAPLPIVLDFWAPWCGPCRMFAPTFAATAADWAGRALFVKVNTEAEPMLAQQFQIRSIPTLMIWQNGEIAAQMAGALPASQFAAWLGQTIR</sequence>
<organism evidence="9 10">
    <name type="scientific">Chitinilyticum piscinae</name>
    <dbReference type="NCBI Taxonomy" id="2866724"/>
    <lineage>
        <taxon>Bacteria</taxon>
        <taxon>Pseudomonadati</taxon>
        <taxon>Pseudomonadota</taxon>
        <taxon>Betaproteobacteria</taxon>
        <taxon>Neisseriales</taxon>
        <taxon>Chitinibacteraceae</taxon>
        <taxon>Chitinilyticum</taxon>
    </lineage>
</organism>
<dbReference type="PANTHER" id="PTHR45663:SF40">
    <property type="entry name" value="THIOREDOXIN 2"/>
    <property type="match status" value="1"/>
</dbReference>
<keyword evidence="3" id="KW-0479">Metal-binding</keyword>
<evidence type="ECO:0000256" key="5">
    <source>
        <dbReference type="ARBA" id="ARBA00023157"/>
    </source>
</evidence>
<accession>A0A8J7FI74</accession>
<dbReference type="InterPro" id="IPR013766">
    <property type="entry name" value="Thioredoxin_domain"/>
</dbReference>
<evidence type="ECO:0000313" key="9">
    <source>
        <dbReference type="EMBL" id="MBE9609760.1"/>
    </source>
</evidence>
<dbReference type="Gene3D" id="3.40.30.10">
    <property type="entry name" value="Glutaredoxin"/>
    <property type="match status" value="1"/>
</dbReference>
<name>A0A8J7FI74_9NEIS</name>
<dbReference type="Gene3D" id="2.30.30.380">
    <property type="entry name" value="Zn-finger domain of Sec23/24"/>
    <property type="match status" value="1"/>
</dbReference>
<feature type="domain" description="Thioredoxin" evidence="8">
    <location>
        <begin position="34"/>
        <end position="143"/>
    </location>
</feature>
<evidence type="ECO:0000313" key="10">
    <source>
        <dbReference type="Proteomes" id="UP000604481"/>
    </source>
</evidence>
<dbReference type="PROSITE" id="PS51352">
    <property type="entry name" value="THIOREDOXIN_2"/>
    <property type="match status" value="1"/>
</dbReference>
<keyword evidence="2" id="KW-0813">Transport</keyword>
<dbReference type="AlphaFoldDB" id="A0A8J7FI74"/>
<evidence type="ECO:0000256" key="3">
    <source>
        <dbReference type="ARBA" id="ARBA00022723"/>
    </source>
</evidence>
<dbReference type="RefSeq" id="WP_194116283.1">
    <property type="nucleotide sequence ID" value="NZ_JADFUA010000005.1"/>
</dbReference>
<evidence type="ECO:0000256" key="4">
    <source>
        <dbReference type="ARBA" id="ARBA00022982"/>
    </source>
</evidence>
<dbReference type="GO" id="GO:0015035">
    <property type="term" value="F:protein-disulfide reductase activity"/>
    <property type="evidence" value="ECO:0007669"/>
    <property type="project" value="UniProtKB-UniRule"/>
</dbReference>